<protein>
    <submittedName>
        <fullName evidence="1">Uncharacterized protein</fullName>
    </submittedName>
</protein>
<accession>A0A164JIC1</accession>
<reference evidence="1 2" key="1">
    <citation type="submission" date="2016-03" db="EMBL/GenBank/DDBJ databases">
        <title>EvidentialGene: Evidence-directed Construction of Genes on Genomes.</title>
        <authorList>
            <person name="Gilbert D.G."/>
            <person name="Choi J.-H."/>
            <person name="Mockaitis K."/>
            <person name="Colbourne J."/>
            <person name="Pfrender M."/>
        </authorList>
    </citation>
    <scope>NUCLEOTIDE SEQUENCE [LARGE SCALE GENOMIC DNA]</scope>
    <source>
        <strain evidence="1 2">Xinb3</strain>
        <tissue evidence="1">Complete organism</tissue>
    </source>
</reference>
<comment type="caution">
    <text evidence="1">The sequence shown here is derived from an EMBL/GenBank/DDBJ whole genome shotgun (WGS) entry which is preliminary data.</text>
</comment>
<sequence>MLQEAMVTLLLAAMFHEINPLQCRYVLYYRPRLILPKFLPLLPSLGDALQVAVVSLAQKDAMARKSLVVLRSAQLCTR</sequence>
<dbReference type="EMBL" id="LRGB01004537">
    <property type="protein sequence ID" value="KZS02378.1"/>
    <property type="molecule type" value="Genomic_DNA"/>
</dbReference>
<gene>
    <name evidence="1" type="ORF">APZ42_000604</name>
</gene>
<organism evidence="1 2">
    <name type="scientific">Daphnia magna</name>
    <dbReference type="NCBI Taxonomy" id="35525"/>
    <lineage>
        <taxon>Eukaryota</taxon>
        <taxon>Metazoa</taxon>
        <taxon>Ecdysozoa</taxon>
        <taxon>Arthropoda</taxon>
        <taxon>Crustacea</taxon>
        <taxon>Branchiopoda</taxon>
        <taxon>Diplostraca</taxon>
        <taxon>Cladocera</taxon>
        <taxon>Anomopoda</taxon>
        <taxon>Daphniidae</taxon>
        <taxon>Daphnia</taxon>
    </lineage>
</organism>
<dbReference type="Proteomes" id="UP000076858">
    <property type="component" value="Unassembled WGS sequence"/>
</dbReference>
<name>A0A164JIC1_9CRUS</name>
<keyword evidence="2" id="KW-1185">Reference proteome</keyword>
<proteinExistence type="predicted"/>
<evidence type="ECO:0000313" key="1">
    <source>
        <dbReference type="EMBL" id="KZS02378.1"/>
    </source>
</evidence>
<dbReference type="AlphaFoldDB" id="A0A164JIC1"/>
<evidence type="ECO:0000313" key="2">
    <source>
        <dbReference type="Proteomes" id="UP000076858"/>
    </source>
</evidence>